<proteinExistence type="predicted"/>
<name>A0ABV1G540_9FIRM</name>
<reference evidence="2 3" key="1">
    <citation type="submission" date="2024-03" db="EMBL/GenBank/DDBJ databases">
        <title>Human intestinal bacterial collection.</title>
        <authorList>
            <person name="Pauvert C."/>
            <person name="Hitch T.C.A."/>
            <person name="Clavel T."/>
        </authorList>
    </citation>
    <scope>NUCLEOTIDE SEQUENCE [LARGE SCALE GENOMIC DNA]</scope>
    <source>
        <strain evidence="2 3">CLA-AA-H192</strain>
    </source>
</reference>
<dbReference type="InterPro" id="IPR024301">
    <property type="entry name" value="Amidase_6"/>
</dbReference>
<evidence type="ECO:0000313" key="2">
    <source>
        <dbReference type="EMBL" id="MEQ2510529.1"/>
    </source>
</evidence>
<comment type="caution">
    <text evidence="2">The sequence shown here is derived from an EMBL/GenBank/DDBJ whole genome shotgun (WGS) entry which is preliminary data.</text>
</comment>
<protein>
    <submittedName>
        <fullName evidence="2">Amidase domain-containing protein</fullName>
    </submittedName>
</protein>
<dbReference type="EMBL" id="JBBMFF010000163">
    <property type="protein sequence ID" value="MEQ2510529.1"/>
    <property type="molecule type" value="Genomic_DNA"/>
</dbReference>
<evidence type="ECO:0000313" key="3">
    <source>
        <dbReference type="Proteomes" id="UP001491552"/>
    </source>
</evidence>
<dbReference type="PANTHER" id="PTHR40032">
    <property type="entry name" value="EXPORTED PROTEIN-RELATED"/>
    <property type="match status" value="1"/>
</dbReference>
<dbReference type="Proteomes" id="UP001491552">
    <property type="component" value="Unassembled WGS sequence"/>
</dbReference>
<gene>
    <name evidence="2" type="ORF">WMO66_04575</name>
</gene>
<dbReference type="RefSeq" id="WP_349135203.1">
    <property type="nucleotide sequence ID" value="NZ_JBBMFF010000163.1"/>
</dbReference>
<dbReference type="PANTHER" id="PTHR40032:SF1">
    <property type="entry name" value="EXPORTED PROTEIN"/>
    <property type="match status" value="1"/>
</dbReference>
<dbReference type="Pfam" id="PF12671">
    <property type="entry name" value="Amidase_6"/>
    <property type="match status" value="1"/>
</dbReference>
<feature type="domain" description="Putative amidase" evidence="1">
    <location>
        <begin position="4"/>
        <end position="151"/>
    </location>
</feature>
<evidence type="ECO:0000259" key="1">
    <source>
        <dbReference type="Pfam" id="PF12671"/>
    </source>
</evidence>
<sequence length="166" mass="18815">MDFSRERAQAYAHRWAFGRNPEYLAFDRLGGDCTSFVSQCLLAGGASEDPTPLWGWYYRSGNDKAPAWSGVEPFWRFFTRPDREDGLRGVECGPEDLQPGDIIQLSFDGRRYAHCLLVVGTGRQILVCAHDEDSDFRPLSTYERQKTRFLHWMLPSSSALPSASGE</sequence>
<accession>A0ABV1G540</accession>
<organism evidence="2 3">
    <name type="scientific">Faecousia intestinalis</name>
    <dbReference type="NCBI Taxonomy" id="3133167"/>
    <lineage>
        <taxon>Bacteria</taxon>
        <taxon>Bacillati</taxon>
        <taxon>Bacillota</taxon>
        <taxon>Clostridia</taxon>
        <taxon>Eubacteriales</taxon>
        <taxon>Oscillospiraceae</taxon>
        <taxon>Faecousia</taxon>
    </lineage>
</organism>
<keyword evidence="3" id="KW-1185">Reference proteome</keyword>